<proteinExistence type="predicted"/>
<feature type="domain" description="PAC" evidence="9">
    <location>
        <begin position="430"/>
        <end position="483"/>
    </location>
</feature>
<dbReference type="InterPro" id="IPR011006">
    <property type="entry name" value="CheY-like_superfamily"/>
</dbReference>
<dbReference type="Pfam" id="PF02518">
    <property type="entry name" value="HATPase_c"/>
    <property type="match status" value="1"/>
</dbReference>
<gene>
    <name evidence="10" type="ORF">F1735_29505</name>
</gene>
<dbReference type="SMART" id="SM00387">
    <property type="entry name" value="HATPase_c"/>
    <property type="match status" value="1"/>
</dbReference>
<evidence type="ECO:0000313" key="11">
    <source>
        <dbReference type="Proteomes" id="UP000610594"/>
    </source>
</evidence>
<evidence type="ECO:0000313" key="10">
    <source>
        <dbReference type="EMBL" id="NHZ66379.1"/>
    </source>
</evidence>
<dbReference type="Gene3D" id="1.10.287.130">
    <property type="match status" value="1"/>
</dbReference>
<dbReference type="PRINTS" id="PR00344">
    <property type="entry name" value="BCTRLSENSOR"/>
</dbReference>
<organism evidence="10 11">
    <name type="scientific">Massilia genomosp. 1</name>
    <dbReference type="NCBI Taxonomy" id="2609280"/>
    <lineage>
        <taxon>Bacteria</taxon>
        <taxon>Pseudomonadati</taxon>
        <taxon>Pseudomonadota</taxon>
        <taxon>Betaproteobacteria</taxon>
        <taxon>Burkholderiales</taxon>
        <taxon>Oxalobacteraceae</taxon>
        <taxon>Telluria group</taxon>
        <taxon>Massilia</taxon>
    </lineage>
</organism>
<dbReference type="PANTHER" id="PTHR43047:SF72">
    <property type="entry name" value="OSMOSENSING HISTIDINE PROTEIN KINASE SLN1"/>
    <property type="match status" value="1"/>
</dbReference>
<keyword evidence="4" id="KW-0808">Transferase</keyword>
<evidence type="ECO:0000256" key="2">
    <source>
        <dbReference type="ARBA" id="ARBA00012438"/>
    </source>
</evidence>
<keyword evidence="3 6" id="KW-0597">Phosphoprotein</keyword>
<evidence type="ECO:0000259" key="8">
    <source>
        <dbReference type="PROSITE" id="PS50110"/>
    </source>
</evidence>
<dbReference type="InterPro" id="IPR013655">
    <property type="entry name" value="PAS_fold_3"/>
</dbReference>
<dbReference type="CDD" id="cd00130">
    <property type="entry name" value="PAS"/>
    <property type="match status" value="1"/>
</dbReference>
<dbReference type="InterPro" id="IPR036097">
    <property type="entry name" value="HisK_dim/P_sf"/>
</dbReference>
<keyword evidence="11" id="KW-1185">Reference proteome</keyword>
<keyword evidence="5" id="KW-0418">Kinase</keyword>
<evidence type="ECO:0000256" key="1">
    <source>
        <dbReference type="ARBA" id="ARBA00000085"/>
    </source>
</evidence>
<dbReference type="InterPro" id="IPR035965">
    <property type="entry name" value="PAS-like_dom_sf"/>
</dbReference>
<evidence type="ECO:0000256" key="5">
    <source>
        <dbReference type="ARBA" id="ARBA00022777"/>
    </source>
</evidence>
<protein>
    <recommendedName>
        <fullName evidence="2">histidine kinase</fullName>
        <ecNumber evidence="2">2.7.13.3</ecNumber>
    </recommendedName>
</protein>
<dbReference type="SMART" id="SM00388">
    <property type="entry name" value="HisKA"/>
    <property type="match status" value="1"/>
</dbReference>
<dbReference type="SUPFAM" id="SSF52172">
    <property type="entry name" value="CheY-like"/>
    <property type="match status" value="1"/>
</dbReference>
<name>A0ABX0N4C0_9BURK</name>
<dbReference type="InterPro" id="IPR003594">
    <property type="entry name" value="HATPase_dom"/>
</dbReference>
<accession>A0ABX0N4C0</accession>
<dbReference type="Proteomes" id="UP000610594">
    <property type="component" value="Unassembled WGS sequence"/>
</dbReference>
<dbReference type="InterPro" id="IPR000014">
    <property type="entry name" value="PAS"/>
</dbReference>
<dbReference type="Pfam" id="PF08447">
    <property type="entry name" value="PAS_3"/>
    <property type="match status" value="1"/>
</dbReference>
<dbReference type="InterPro" id="IPR000700">
    <property type="entry name" value="PAS-assoc_C"/>
</dbReference>
<feature type="domain" description="Response regulatory" evidence="8">
    <location>
        <begin position="734"/>
        <end position="850"/>
    </location>
</feature>
<evidence type="ECO:0000259" key="7">
    <source>
        <dbReference type="PROSITE" id="PS50109"/>
    </source>
</evidence>
<feature type="domain" description="Histidine kinase" evidence="7">
    <location>
        <begin position="494"/>
        <end position="713"/>
    </location>
</feature>
<dbReference type="EMBL" id="WHJF01000131">
    <property type="protein sequence ID" value="NHZ66379.1"/>
    <property type="molecule type" value="Genomic_DNA"/>
</dbReference>
<dbReference type="SMART" id="SM00086">
    <property type="entry name" value="PAC"/>
    <property type="match status" value="2"/>
</dbReference>
<dbReference type="InterPro" id="IPR001610">
    <property type="entry name" value="PAC"/>
</dbReference>
<evidence type="ECO:0000256" key="3">
    <source>
        <dbReference type="ARBA" id="ARBA00022553"/>
    </source>
</evidence>
<dbReference type="Gene3D" id="3.30.565.10">
    <property type="entry name" value="Histidine kinase-like ATPase, C-terminal domain"/>
    <property type="match status" value="1"/>
</dbReference>
<dbReference type="SUPFAM" id="SSF55874">
    <property type="entry name" value="ATPase domain of HSP90 chaperone/DNA topoisomerase II/histidine kinase"/>
    <property type="match status" value="1"/>
</dbReference>
<comment type="caution">
    <text evidence="10">The sequence shown here is derived from an EMBL/GenBank/DDBJ whole genome shotgun (WGS) entry which is preliminary data.</text>
</comment>
<comment type="catalytic activity">
    <reaction evidence="1">
        <text>ATP + protein L-histidine = ADP + protein N-phospho-L-histidine.</text>
        <dbReference type="EC" id="2.7.13.3"/>
    </reaction>
</comment>
<dbReference type="NCBIfam" id="TIGR00229">
    <property type="entry name" value="sensory_box"/>
    <property type="match status" value="1"/>
</dbReference>
<dbReference type="CDD" id="cd00082">
    <property type="entry name" value="HisKA"/>
    <property type="match status" value="1"/>
</dbReference>
<dbReference type="SMART" id="SM00448">
    <property type="entry name" value="REC"/>
    <property type="match status" value="1"/>
</dbReference>
<reference evidence="10 11" key="1">
    <citation type="submission" date="2019-10" db="EMBL/GenBank/DDBJ databases">
        <title>Taxonomy of Antarctic Massilia spp.: description of Massilia rubra sp. nov., Massilia aquatica sp. nov., Massilia mucilaginosa sp. nov., Massilia frigida sp. nov. isolated from streams, lakes and regoliths.</title>
        <authorList>
            <person name="Holochova P."/>
            <person name="Sedlacek I."/>
            <person name="Kralova S."/>
            <person name="Maslanova I."/>
            <person name="Busse H.-J."/>
            <person name="Stankova E."/>
            <person name="Vrbovska V."/>
            <person name="Kovarovic V."/>
            <person name="Bartak M."/>
            <person name="Svec P."/>
            <person name="Pantucek R."/>
        </authorList>
    </citation>
    <scope>NUCLEOTIDE SEQUENCE [LARGE SCALE GENOMIC DNA]</scope>
    <source>
        <strain evidence="10 11">CCM 8694</strain>
    </source>
</reference>
<evidence type="ECO:0000259" key="9">
    <source>
        <dbReference type="PROSITE" id="PS50113"/>
    </source>
</evidence>
<dbReference type="CDD" id="cd00075">
    <property type="entry name" value="HATPase"/>
    <property type="match status" value="1"/>
</dbReference>
<dbReference type="InterPro" id="IPR005467">
    <property type="entry name" value="His_kinase_dom"/>
</dbReference>
<dbReference type="InterPro" id="IPR001789">
    <property type="entry name" value="Sig_transdc_resp-reg_receiver"/>
</dbReference>
<dbReference type="InterPro" id="IPR003661">
    <property type="entry name" value="HisK_dim/P_dom"/>
</dbReference>
<dbReference type="PROSITE" id="PS50110">
    <property type="entry name" value="RESPONSE_REGULATORY"/>
    <property type="match status" value="1"/>
</dbReference>
<evidence type="ECO:0000256" key="4">
    <source>
        <dbReference type="ARBA" id="ARBA00022679"/>
    </source>
</evidence>
<dbReference type="PROSITE" id="PS50113">
    <property type="entry name" value="PAC"/>
    <property type="match status" value="1"/>
</dbReference>
<evidence type="ECO:0000256" key="6">
    <source>
        <dbReference type="PROSITE-ProRule" id="PRU00169"/>
    </source>
</evidence>
<sequence length="867" mass="95796">MLRWHAPGGAHATRRYRRQPSGYWMRLTFDFLSNGGELGALMRAKDWSATPLGPPEQWPTLLKSTIRLILTSSHPMFLWWGKDLVQFYNDAYRQTMGPERHPGALGGCGRECWEEIWPIIGPQIALVMNGGGSTWNEDQLVPVTRHGRREDVWWTYGYSPIEDHDGVHGVLVVCNDVTAQHKAKAALERMNLALTEQIAQREHAQRHEAIQTSQRLRAEQALREQREAESMRLRLLFEQAHGFICILRGPEHVFEFVNSAYLRLVGQRALTGNSVREALPEMVEQGFVELLDGVYASGMPYKAGDLRIELRQAPDSAPTHAYIDFVYQPILENGAVSGIFVQGFDVTDRCMARQALQRSELRLKEGLTVARMVVWDWDLDSNDVVFSDNAPELFGASWTNMRQVWHCFDPDDLTRMELARSEALQCHGSYGDVVRLRRPDNGQLVWLQVYGTVVSDEAGNARRIRGVSIDVSARKRAEESLREAGRHKDEFLAMLSHELRNPLAPIRSAAHLLGMAPDNISRVKMSSVIIERQVNHMTSLINDLLDVSRVNTGLVVLDKEVIDLHQVVQESVEQTEPLISERGHELRLDVPAEGVVAVMGDRKRLVQVLTNLLHNAAKYTPAGGRIALEVSHHGDTVELHVRDNGIGVEALLMPHIFDLFTQEKRSSDRSQGGLGLGLALVRSLVLLHGGHVTAASPGPGEGATFSVYLQKHALAGSAGAACRGPGSHAGEGLRLMLVDDNKDAANAMAMVLESAGHVVMVEHDPLRALESVGNFAPDACLLDIGLPGMDGNELARRLRATVHARAATLIAVTGYGNKYDKASAVQAGFDHYFVKPTNTAELIGVLASIKPVPRASQASPVAERIEG</sequence>
<dbReference type="Pfam" id="PF00072">
    <property type="entry name" value="Response_reg"/>
    <property type="match status" value="1"/>
</dbReference>
<dbReference type="Pfam" id="PF00512">
    <property type="entry name" value="HisKA"/>
    <property type="match status" value="1"/>
</dbReference>
<dbReference type="InterPro" id="IPR036890">
    <property type="entry name" value="HATPase_C_sf"/>
</dbReference>
<dbReference type="SUPFAM" id="SSF47384">
    <property type="entry name" value="Homodimeric domain of signal transducing histidine kinase"/>
    <property type="match status" value="1"/>
</dbReference>
<dbReference type="SUPFAM" id="SSF55785">
    <property type="entry name" value="PYP-like sensor domain (PAS domain)"/>
    <property type="match status" value="3"/>
</dbReference>
<dbReference type="PROSITE" id="PS50109">
    <property type="entry name" value="HIS_KIN"/>
    <property type="match status" value="1"/>
</dbReference>
<dbReference type="EC" id="2.7.13.3" evidence="2"/>
<dbReference type="Gene3D" id="3.30.450.20">
    <property type="entry name" value="PAS domain"/>
    <property type="match status" value="3"/>
</dbReference>
<dbReference type="PANTHER" id="PTHR43047">
    <property type="entry name" value="TWO-COMPONENT HISTIDINE PROTEIN KINASE"/>
    <property type="match status" value="1"/>
</dbReference>
<feature type="modified residue" description="4-aspartylphosphate" evidence="6">
    <location>
        <position position="783"/>
    </location>
</feature>
<dbReference type="Gene3D" id="3.40.50.2300">
    <property type="match status" value="1"/>
</dbReference>
<dbReference type="InterPro" id="IPR004358">
    <property type="entry name" value="Sig_transdc_His_kin-like_C"/>
</dbReference>